<name>A0A2Z3GQ04_9BACT</name>
<dbReference type="EMBL" id="CP029145">
    <property type="protein sequence ID" value="AWM34511.1"/>
    <property type="molecule type" value="Genomic_DNA"/>
</dbReference>
<keyword evidence="2" id="KW-1185">Reference proteome</keyword>
<organism evidence="1 2">
    <name type="scientific">Hymenobacter nivis</name>
    <dbReference type="NCBI Taxonomy" id="1850093"/>
    <lineage>
        <taxon>Bacteria</taxon>
        <taxon>Pseudomonadati</taxon>
        <taxon>Bacteroidota</taxon>
        <taxon>Cytophagia</taxon>
        <taxon>Cytophagales</taxon>
        <taxon>Hymenobacteraceae</taxon>
        <taxon>Hymenobacter</taxon>
    </lineage>
</organism>
<dbReference type="KEGG" id="hnv:DDQ68_18005"/>
<dbReference type="Proteomes" id="UP000245999">
    <property type="component" value="Chromosome"/>
</dbReference>
<evidence type="ECO:0000313" key="1">
    <source>
        <dbReference type="EMBL" id="AWM34511.1"/>
    </source>
</evidence>
<evidence type="ECO:0008006" key="3">
    <source>
        <dbReference type="Google" id="ProtNLM"/>
    </source>
</evidence>
<dbReference type="AlphaFoldDB" id="A0A2Z3GQ04"/>
<evidence type="ECO:0000313" key="2">
    <source>
        <dbReference type="Proteomes" id="UP000245999"/>
    </source>
</evidence>
<dbReference type="OrthoDB" id="4301792at2"/>
<gene>
    <name evidence="1" type="ORF">DDQ68_18005</name>
</gene>
<proteinExistence type="predicted"/>
<reference evidence="2" key="1">
    <citation type="submission" date="2018-04" db="EMBL/GenBank/DDBJ databases">
        <title>Complete genome of Antarctic heterotrophic bacterium Hymenobacter nivis.</title>
        <authorList>
            <person name="Terashima M."/>
        </authorList>
    </citation>
    <scope>NUCLEOTIDE SEQUENCE [LARGE SCALE GENOMIC DNA]</scope>
    <source>
        <strain evidence="2">NBRC 111535</strain>
    </source>
</reference>
<sequence>MLSLRTLAAGFLAIMTGCQTRESEPAAAKPGPRTVAPKPVADSRRVAVFPYDEERDKYIFRTYDKKLNKYIFQNVAAASLSPSELIQAEVVLKRCIEDYNEKQGVTLSEWRKNHSLRVYTDRQVLINLTNYKRQLVAVINAKGEKEVWVNCFCGAYKTDQPREIVMVEDGGKYFLNVLLNIQQGTWLNLEINSNG</sequence>
<accession>A0A2Z3GQ04</accession>
<protein>
    <recommendedName>
        <fullName evidence="3">Lipoprotein</fullName>
    </recommendedName>
</protein>
<dbReference type="PROSITE" id="PS51257">
    <property type="entry name" value="PROKAR_LIPOPROTEIN"/>
    <property type="match status" value="1"/>
</dbReference>